<accession>A0ABQ7WMD9</accession>
<proteinExistence type="predicted"/>
<dbReference type="PANTHER" id="PTHR37610">
    <property type="entry name" value="CCHC-TYPE DOMAIN-CONTAINING PROTEIN"/>
    <property type="match status" value="1"/>
</dbReference>
<name>A0ABQ7WMD9_SOLTU</name>
<sequence>MEMRIGARNKVAYLTGEAKKPEQTDSGYAIWITENHKVKSWLIDSMSPTLMQWYIRLSTAKKIWEVVAKTFYDGSDETRLFELNQKSFTTMQNERPLSMYYNKLIAIFKEIGHRTNTQHGSVEGILHMHSMMARLRDPKLDLESTYDSVRREAQQRQTMGSAWLFPKSSTMAFHHSISVKGRTNQSSGKHTNLICSHCGESEHSKQRCYENIGYPDWWDFSKKPRKVIPNRVVATTTSGTNQPNNNGKIEPRVNMTQPGITSNNNVNVNVTALSTNNTWVIDSGASDHMTKDPSKLQSLKPSSKPFISIANGGTSPVIGEGPIVLTDALRLDSVLVVPTLDHNLLSDILTGGTLGYGVKRHNLYFL</sequence>
<evidence type="ECO:0000259" key="1">
    <source>
        <dbReference type="Pfam" id="PF22936"/>
    </source>
</evidence>
<dbReference type="Pfam" id="PF14223">
    <property type="entry name" value="Retrotran_gag_2"/>
    <property type="match status" value="1"/>
</dbReference>
<dbReference type="Pfam" id="PF22936">
    <property type="entry name" value="Pol_BBD"/>
    <property type="match status" value="1"/>
</dbReference>
<dbReference type="EMBL" id="JAIVGD010000001">
    <property type="protein sequence ID" value="KAH0781864.1"/>
    <property type="molecule type" value="Genomic_DNA"/>
</dbReference>
<dbReference type="InterPro" id="IPR054722">
    <property type="entry name" value="PolX-like_BBD"/>
</dbReference>
<gene>
    <name evidence="2" type="ORF">KY290_001462</name>
</gene>
<reference evidence="2 3" key="1">
    <citation type="journal article" date="2021" name="bioRxiv">
        <title>Chromosome-scale and haplotype-resolved genome assembly of a tetraploid potato cultivar.</title>
        <authorList>
            <person name="Sun H."/>
            <person name="Jiao W.-B."/>
            <person name="Krause K."/>
            <person name="Campoy J.A."/>
            <person name="Goel M."/>
            <person name="Folz-Donahue K."/>
            <person name="Kukat C."/>
            <person name="Huettel B."/>
            <person name="Schneeberger K."/>
        </authorList>
    </citation>
    <scope>NUCLEOTIDE SEQUENCE [LARGE SCALE GENOMIC DNA]</scope>
    <source>
        <strain evidence="2">SolTubOtavaFocal</strain>
        <tissue evidence="2">Leaves</tissue>
    </source>
</reference>
<protein>
    <recommendedName>
        <fullName evidence="1">Retrovirus-related Pol polyprotein from transposon TNT 1-94-like beta-barrel domain-containing protein</fullName>
    </recommendedName>
</protein>
<evidence type="ECO:0000313" key="2">
    <source>
        <dbReference type="EMBL" id="KAH0781864.1"/>
    </source>
</evidence>
<evidence type="ECO:0000313" key="3">
    <source>
        <dbReference type="Proteomes" id="UP000826656"/>
    </source>
</evidence>
<dbReference type="PANTHER" id="PTHR37610:SF45">
    <property type="entry name" value="RETROTRANSPOSON GAG DOMAIN-CONTAINING PROTEIN"/>
    <property type="match status" value="1"/>
</dbReference>
<comment type="caution">
    <text evidence="2">The sequence shown here is derived from an EMBL/GenBank/DDBJ whole genome shotgun (WGS) entry which is preliminary data.</text>
</comment>
<organism evidence="2 3">
    <name type="scientific">Solanum tuberosum</name>
    <name type="common">Potato</name>
    <dbReference type="NCBI Taxonomy" id="4113"/>
    <lineage>
        <taxon>Eukaryota</taxon>
        <taxon>Viridiplantae</taxon>
        <taxon>Streptophyta</taxon>
        <taxon>Embryophyta</taxon>
        <taxon>Tracheophyta</taxon>
        <taxon>Spermatophyta</taxon>
        <taxon>Magnoliopsida</taxon>
        <taxon>eudicotyledons</taxon>
        <taxon>Gunneridae</taxon>
        <taxon>Pentapetalae</taxon>
        <taxon>asterids</taxon>
        <taxon>lamiids</taxon>
        <taxon>Solanales</taxon>
        <taxon>Solanaceae</taxon>
        <taxon>Solanoideae</taxon>
        <taxon>Solaneae</taxon>
        <taxon>Solanum</taxon>
    </lineage>
</organism>
<feature type="domain" description="Retrovirus-related Pol polyprotein from transposon TNT 1-94-like beta-barrel" evidence="1">
    <location>
        <begin position="279"/>
        <end position="346"/>
    </location>
</feature>
<dbReference type="Proteomes" id="UP000826656">
    <property type="component" value="Unassembled WGS sequence"/>
</dbReference>
<keyword evidence="3" id="KW-1185">Reference proteome</keyword>